<keyword evidence="3" id="KW-1185">Reference proteome</keyword>
<evidence type="ECO:0000313" key="2">
    <source>
        <dbReference type="EMBL" id="TQQ81885.1"/>
    </source>
</evidence>
<gene>
    <name evidence="2" type="ORF">EWF95_02805</name>
</gene>
<feature type="transmembrane region" description="Helical" evidence="1">
    <location>
        <begin position="6"/>
        <end position="27"/>
    </location>
</feature>
<keyword evidence="1" id="KW-0812">Transmembrane</keyword>
<dbReference type="Proteomes" id="UP000315385">
    <property type="component" value="Unassembled WGS sequence"/>
</dbReference>
<accession>A0A544QR13</accession>
<protein>
    <submittedName>
        <fullName evidence="2">Uncharacterized protein</fullName>
    </submittedName>
</protein>
<keyword evidence="1" id="KW-1133">Transmembrane helix</keyword>
<dbReference type="EMBL" id="SESI01000001">
    <property type="protein sequence ID" value="TQQ81885.1"/>
    <property type="molecule type" value="Genomic_DNA"/>
</dbReference>
<reference evidence="2 3" key="1">
    <citation type="submission" date="2019-02" db="EMBL/GenBank/DDBJ databases">
        <title>Halonotius sp. a new haloqrchaeon isolated from saline water.</title>
        <authorList>
            <person name="Duran-Viseras A."/>
            <person name="Sanchez-Porro C."/>
            <person name="Ventosa A."/>
        </authorList>
    </citation>
    <scope>NUCLEOTIDE SEQUENCE [LARGE SCALE GENOMIC DNA]</scope>
    <source>
        <strain evidence="2 3">F9-27</strain>
    </source>
</reference>
<proteinExistence type="predicted"/>
<dbReference type="RefSeq" id="WP_142442538.1">
    <property type="nucleotide sequence ID" value="NZ_SESI01000001.1"/>
</dbReference>
<feature type="transmembrane region" description="Helical" evidence="1">
    <location>
        <begin position="34"/>
        <end position="55"/>
    </location>
</feature>
<organism evidence="2 3">
    <name type="scientific">Halonotius roseus</name>
    <dbReference type="NCBI Taxonomy" id="2511997"/>
    <lineage>
        <taxon>Archaea</taxon>
        <taxon>Methanobacteriati</taxon>
        <taxon>Methanobacteriota</taxon>
        <taxon>Stenosarchaea group</taxon>
        <taxon>Halobacteria</taxon>
        <taxon>Halobacteriales</taxon>
        <taxon>Haloferacaceae</taxon>
        <taxon>Halonotius</taxon>
    </lineage>
</organism>
<evidence type="ECO:0000256" key="1">
    <source>
        <dbReference type="SAM" id="Phobius"/>
    </source>
</evidence>
<name>A0A544QR13_9EURY</name>
<comment type="caution">
    <text evidence="2">The sequence shown here is derived from an EMBL/GenBank/DDBJ whole genome shotgun (WGS) entry which is preliminary data.</text>
</comment>
<evidence type="ECO:0000313" key="3">
    <source>
        <dbReference type="Proteomes" id="UP000315385"/>
    </source>
</evidence>
<sequence>MDSIDWVGIGLILAGAIISLTGIGLVVGLPMVGLGVGIVFLNQIANGLVGVLGLLTGRSTSQNNTQNKNKSSSEVLFSGRDHDGIKKGEFIHYDFDVDQPAILDYTVESLGEGDINVLLTTQDELERFDYQENIQILEKGSEYSTNKANVQTRINPANYSIIIDNTGRLGSDTGGKDVDIEILYEIRE</sequence>
<keyword evidence="1" id="KW-0472">Membrane</keyword>
<dbReference type="AlphaFoldDB" id="A0A544QR13"/>